<proteinExistence type="inferred from homology"/>
<sequence>MYKRILVAIDGSNPAKAALSQAIALASVHDAKLVIIHVIDFAGISGGFKHLRNDSLNDMVCNQAEKVLAQAKQQAQKKKINAQTILIELNDYQEQIAEKILAQAITSRAQLLVMGTQGLRGLVRIVLGSVTDYVIRHSSIPVLIVPDKKKAKRART</sequence>
<organism evidence="3">
    <name type="scientific">Candidatus Berkiella aquae</name>
    <dbReference type="NCBI Taxonomy" id="295108"/>
    <lineage>
        <taxon>Bacteria</taxon>
        <taxon>Pseudomonadati</taxon>
        <taxon>Pseudomonadota</taxon>
        <taxon>Gammaproteobacteria</taxon>
        <taxon>Candidatus Berkiellales</taxon>
        <taxon>Candidatus Berkiellaceae</taxon>
        <taxon>Candidatus Berkiella</taxon>
    </lineage>
</organism>
<evidence type="ECO:0000313" key="3">
    <source>
        <dbReference type="EMBL" id="KRG21058.1"/>
    </source>
</evidence>
<dbReference type="SUPFAM" id="SSF52402">
    <property type="entry name" value="Adenine nucleotide alpha hydrolases-like"/>
    <property type="match status" value="1"/>
</dbReference>
<reference evidence="4" key="3">
    <citation type="submission" date="2021-06" db="EMBL/GenBank/DDBJ databases">
        <title>Genomic Description and Analysis of Intracellular Bacteria, Candidatus Berkiella cookevillensis and Candidatus Berkiella aquae.</title>
        <authorList>
            <person name="Kidane D.T."/>
            <person name="Mehari Y.T."/>
            <person name="Rice F.C."/>
            <person name="Arivett B.A."/>
            <person name="Farone A.L."/>
            <person name="Berk S.G."/>
            <person name="Farone M.B."/>
        </authorList>
    </citation>
    <scope>NUCLEOTIDE SEQUENCE</scope>
    <source>
        <strain evidence="4">HT99</strain>
    </source>
</reference>
<comment type="caution">
    <text evidence="3">The sequence shown here is derived from an EMBL/GenBank/DDBJ whole genome shotgun (WGS) entry which is preliminary data.</text>
</comment>
<evidence type="ECO:0000256" key="1">
    <source>
        <dbReference type="ARBA" id="ARBA00008791"/>
    </source>
</evidence>
<dbReference type="Pfam" id="PF00582">
    <property type="entry name" value="Usp"/>
    <property type="match status" value="1"/>
</dbReference>
<dbReference type="InterPro" id="IPR006015">
    <property type="entry name" value="Universal_stress_UspA"/>
</dbReference>
<dbReference type="PANTHER" id="PTHR46268:SF15">
    <property type="entry name" value="UNIVERSAL STRESS PROTEIN HP_0031"/>
    <property type="match status" value="1"/>
</dbReference>
<dbReference type="CDD" id="cd00293">
    <property type="entry name" value="USP-like"/>
    <property type="match status" value="1"/>
</dbReference>
<evidence type="ECO:0000259" key="2">
    <source>
        <dbReference type="Pfam" id="PF00582"/>
    </source>
</evidence>
<accession>A0A0Q9YTL6</accession>
<dbReference type="PRINTS" id="PR01438">
    <property type="entry name" value="UNVRSLSTRESS"/>
</dbReference>
<dbReference type="Proteomes" id="UP000051497">
    <property type="component" value="Unassembled WGS sequence"/>
</dbReference>
<dbReference type="STRING" id="295108.HT99x_01978"/>
<dbReference type="OrthoDB" id="9792500at2"/>
<dbReference type="Gene3D" id="3.40.50.620">
    <property type="entry name" value="HUPs"/>
    <property type="match status" value="1"/>
</dbReference>
<name>A0A0Q9YTL6_9GAMM</name>
<feature type="domain" description="UspA" evidence="2">
    <location>
        <begin position="1"/>
        <end position="146"/>
    </location>
</feature>
<keyword evidence="5" id="KW-1185">Reference proteome</keyword>
<gene>
    <name evidence="4" type="ORF">HT99x_000960</name>
    <name evidence="3" type="ORF">HT99x_01978</name>
</gene>
<reference evidence="4" key="2">
    <citation type="journal article" date="2016" name="Genome Announc.">
        <title>Draft Genome Sequences of Two Novel Amoeba-Resistant Intranuclear Bacteria, 'Candidatus Berkiella cookevillensis' and 'Candidatus Berkiella aquae'.</title>
        <authorList>
            <person name="Mehari Y.T."/>
            <person name="Arivett B.A."/>
            <person name="Farone A.L."/>
            <person name="Gunderson J.H."/>
            <person name="Farone M.B."/>
        </authorList>
    </citation>
    <scope>NUCLEOTIDE SEQUENCE</scope>
    <source>
        <strain evidence="4">HT99</strain>
    </source>
</reference>
<reference evidence="3" key="1">
    <citation type="submission" date="2015-09" db="EMBL/GenBank/DDBJ databases">
        <title>Draft Genome Sequences of Two Novel Amoeba-resistant Intranuclear Bacteria, Candidatus Berkiella cookevillensis and Candidatus Berkiella aquae.</title>
        <authorList>
            <person name="Mehari Y.T."/>
            <person name="Arivett B.A."/>
            <person name="Farone A.L."/>
            <person name="Gunderson J.H."/>
            <person name="Farone M.B."/>
        </authorList>
    </citation>
    <scope>NUCLEOTIDE SEQUENCE [LARGE SCALE GENOMIC DNA]</scope>
    <source>
        <strain evidence="3">HT99</strain>
    </source>
</reference>
<evidence type="ECO:0000313" key="4">
    <source>
        <dbReference type="EMBL" id="MCS5709988.1"/>
    </source>
</evidence>
<dbReference type="EMBL" id="LKAJ02000001">
    <property type="protein sequence ID" value="MCS5709988.1"/>
    <property type="molecule type" value="Genomic_DNA"/>
</dbReference>
<dbReference type="InterPro" id="IPR006016">
    <property type="entry name" value="UspA"/>
</dbReference>
<evidence type="ECO:0000313" key="5">
    <source>
        <dbReference type="Proteomes" id="UP000051497"/>
    </source>
</evidence>
<dbReference type="EMBL" id="LKAJ01000007">
    <property type="protein sequence ID" value="KRG21058.1"/>
    <property type="molecule type" value="Genomic_DNA"/>
</dbReference>
<dbReference type="RefSeq" id="WP_075066598.1">
    <property type="nucleotide sequence ID" value="NZ_LKAJ02000001.1"/>
</dbReference>
<comment type="similarity">
    <text evidence="1">Belongs to the universal stress protein A family.</text>
</comment>
<dbReference type="InterPro" id="IPR014729">
    <property type="entry name" value="Rossmann-like_a/b/a_fold"/>
</dbReference>
<protein>
    <submittedName>
        <fullName evidence="3 4">Universal stress protein</fullName>
    </submittedName>
</protein>
<dbReference type="PATRIC" id="fig|1590043.3.peg.2016"/>
<dbReference type="PANTHER" id="PTHR46268">
    <property type="entry name" value="STRESS RESPONSE PROTEIN NHAX"/>
    <property type="match status" value="1"/>
</dbReference>
<dbReference type="AlphaFoldDB" id="A0A0Q9YTL6"/>